<dbReference type="RefSeq" id="WP_181300021.1">
    <property type="nucleotide sequence ID" value="NZ_JAKUCO010000030.1"/>
</dbReference>
<comment type="caution">
    <text evidence="1">The sequence shown here is derived from an EMBL/GenBank/DDBJ whole genome shotgun (WGS) entry which is preliminary data.</text>
</comment>
<dbReference type="Proteomes" id="UP001462961">
    <property type="component" value="Unassembled WGS sequence"/>
</dbReference>
<name>A0ABV0E3G6_9BURK</name>
<gene>
    <name evidence="1" type="ORF">VOI32_28005</name>
</gene>
<protein>
    <submittedName>
        <fullName evidence="1">ATP-binding protein</fullName>
    </submittedName>
</protein>
<evidence type="ECO:0000313" key="1">
    <source>
        <dbReference type="EMBL" id="MEO1757772.1"/>
    </source>
</evidence>
<dbReference type="InterPro" id="IPR027417">
    <property type="entry name" value="P-loop_NTPase"/>
</dbReference>
<dbReference type="GO" id="GO:0005524">
    <property type="term" value="F:ATP binding"/>
    <property type="evidence" value="ECO:0007669"/>
    <property type="project" value="UniProtKB-KW"/>
</dbReference>
<keyword evidence="2" id="KW-1185">Reference proteome</keyword>
<reference evidence="1 2" key="1">
    <citation type="submission" date="2024-01" db="EMBL/GenBank/DDBJ databases">
        <title>The diversity of rhizobia nodulating Mimosa spp. in eleven states of Brazil covering several biomes is determined by host plant, location, and edaphic factors.</title>
        <authorList>
            <person name="Rouws L."/>
            <person name="Barauna A."/>
            <person name="Beukes C."/>
            <person name="De Faria S.M."/>
            <person name="Gross E."/>
            <person name="Dos Reis Junior F.B."/>
            <person name="Simon M."/>
            <person name="Maluk M."/>
            <person name="Odee D.W."/>
            <person name="Kenicer G."/>
            <person name="Young J.P.W."/>
            <person name="Reis V.M."/>
            <person name="Zilli J."/>
            <person name="James E.K."/>
        </authorList>
    </citation>
    <scope>NUCLEOTIDE SEQUENCE [LARGE SCALE GENOMIC DNA]</scope>
    <source>
        <strain evidence="1 2">JHI1651</strain>
    </source>
</reference>
<proteinExistence type="predicted"/>
<evidence type="ECO:0000313" key="2">
    <source>
        <dbReference type="Proteomes" id="UP001462961"/>
    </source>
</evidence>
<organism evidence="1 2">
    <name type="scientific">Paraburkholderia caribensis</name>
    <dbReference type="NCBI Taxonomy" id="75105"/>
    <lineage>
        <taxon>Bacteria</taxon>
        <taxon>Pseudomonadati</taxon>
        <taxon>Pseudomonadota</taxon>
        <taxon>Betaproteobacteria</taxon>
        <taxon>Burkholderiales</taxon>
        <taxon>Burkholderiaceae</taxon>
        <taxon>Paraburkholderia</taxon>
    </lineage>
</organism>
<sequence length="401" mass="45441">MRLRSIKYQEWEQTPQEWRLETVTFGPRMLVVGRNASGKSRTLAITAALARNLVGIQPPALSGNYVVTFDHDEREYIYELHYHELEVVHERIVIDGKEYLSREPGGAGKILAEKIGTGTFMDFQVPTNILAAVARRDAIQHSFIEPLFNWANSFRYYQFGQIAQNSLAFFTPGGQKVDDRDQNAVVGIFREGQKLFGDSFVESIKADLHAIDYEIDDLLLTPPVSVRFNGNGPIPLTVSAREHGLLGLTDQIGMSTGMFRVIALLIHVNFAQFKGSASSVFVDDIGEGLDFDRSCRLIELLRSKAIAHKFQLVMSTNDKFVMNHVPLEEWTVLHRKGHVVEVMNYANSKDHFDQFKFTGLSNFSFFEMNANELSAVELATQQDEDVDDEGYDFPNRRKHDV</sequence>
<accession>A0ABV0E3G6</accession>
<keyword evidence="1" id="KW-0547">Nucleotide-binding</keyword>
<dbReference type="EMBL" id="JAYLVJ010000042">
    <property type="protein sequence ID" value="MEO1757772.1"/>
    <property type="molecule type" value="Genomic_DNA"/>
</dbReference>
<dbReference type="SUPFAM" id="SSF52540">
    <property type="entry name" value="P-loop containing nucleoside triphosphate hydrolases"/>
    <property type="match status" value="1"/>
</dbReference>
<keyword evidence="1" id="KW-0067">ATP-binding</keyword>